<protein>
    <recommendedName>
        <fullName evidence="4">Shootin-1</fullName>
    </recommendedName>
</protein>
<name>A0AAR2KFK0_PYGNA</name>
<organism evidence="2 3">
    <name type="scientific">Pygocentrus nattereri</name>
    <name type="common">Red-bellied piranha</name>
    <dbReference type="NCBI Taxonomy" id="42514"/>
    <lineage>
        <taxon>Eukaryota</taxon>
        <taxon>Metazoa</taxon>
        <taxon>Chordata</taxon>
        <taxon>Craniata</taxon>
        <taxon>Vertebrata</taxon>
        <taxon>Euteleostomi</taxon>
        <taxon>Actinopterygii</taxon>
        <taxon>Neopterygii</taxon>
        <taxon>Teleostei</taxon>
        <taxon>Ostariophysi</taxon>
        <taxon>Characiformes</taxon>
        <taxon>Characoidei</taxon>
        <taxon>Pygocentrus</taxon>
    </lineage>
</organism>
<proteinExistence type="predicted"/>
<reference evidence="2 3" key="1">
    <citation type="submission" date="2020-10" db="EMBL/GenBank/DDBJ databases">
        <title>Pygocentrus nattereri (red-bellied piranha) genome, fPygNat1, primary haplotype.</title>
        <authorList>
            <person name="Myers G."/>
            <person name="Meyer A."/>
            <person name="Karagic N."/>
            <person name="Pippel M."/>
            <person name="Winkler S."/>
            <person name="Tracey A."/>
            <person name="Wood J."/>
            <person name="Formenti G."/>
            <person name="Howe K."/>
            <person name="Fedrigo O."/>
            <person name="Jarvis E.D."/>
        </authorList>
    </citation>
    <scope>NUCLEOTIDE SEQUENCE [LARGE SCALE GENOMIC DNA]</scope>
</reference>
<evidence type="ECO:0008006" key="4">
    <source>
        <dbReference type="Google" id="ProtNLM"/>
    </source>
</evidence>
<dbReference type="Proteomes" id="UP001501920">
    <property type="component" value="Chromosome 8"/>
</dbReference>
<dbReference type="GO" id="GO:0031252">
    <property type="term" value="C:cell leading edge"/>
    <property type="evidence" value="ECO:0007669"/>
    <property type="project" value="TreeGrafter"/>
</dbReference>
<evidence type="ECO:0000313" key="3">
    <source>
        <dbReference type="Proteomes" id="UP001501920"/>
    </source>
</evidence>
<dbReference type="PANTHER" id="PTHR46606">
    <property type="entry name" value="SHOOTIN-1"/>
    <property type="match status" value="1"/>
</dbReference>
<accession>A0AAR2KFK0</accession>
<sequence>LIAIMRKSSKGGKGSPKLEQAPVNEAVDDVKVKAVNEMMERIKHGVVLRPVKGQDTKVKLTMTKMCKYKGFPSTIQNCIGIIFTKFKS</sequence>
<feature type="region of interest" description="Disordered" evidence="1">
    <location>
        <begin position="1"/>
        <end position="21"/>
    </location>
</feature>
<dbReference type="GO" id="GO:0005737">
    <property type="term" value="C:cytoplasm"/>
    <property type="evidence" value="ECO:0007669"/>
    <property type="project" value="TreeGrafter"/>
</dbReference>
<evidence type="ECO:0000313" key="2">
    <source>
        <dbReference type="Ensembl" id="ENSPNAP00000063093.1"/>
    </source>
</evidence>
<evidence type="ECO:0000256" key="1">
    <source>
        <dbReference type="SAM" id="MobiDB-lite"/>
    </source>
</evidence>
<dbReference type="GO" id="GO:0048812">
    <property type="term" value="P:neuron projection morphogenesis"/>
    <property type="evidence" value="ECO:0007669"/>
    <property type="project" value="TreeGrafter"/>
</dbReference>
<dbReference type="PANTHER" id="PTHR46606:SF1">
    <property type="entry name" value="SHOOTIN-1"/>
    <property type="match status" value="1"/>
</dbReference>
<dbReference type="AlphaFoldDB" id="A0AAR2KFK0"/>
<reference evidence="2" key="3">
    <citation type="submission" date="2025-09" db="UniProtKB">
        <authorList>
            <consortium name="Ensembl"/>
        </authorList>
    </citation>
    <scope>IDENTIFICATION</scope>
</reference>
<reference evidence="2" key="2">
    <citation type="submission" date="2025-08" db="UniProtKB">
        <authorList>
            <consortium name="Ensembl"/>
        </authorList>
    </citation>
    <scope>IDENTIFICATION</scope>
</reference>
<dbReference type="GeneTree" id="ENSGT00510000048167"/>
<keyword evidence="3" id="KW-1185">Reference proteome</keyword>
<dbReference type="Ensembl" id="ENSPNAT00000045330.1">
    <property type="protein sequence ID" value="ENSPNAP00000063093.1"/>
    <property type="gene ID" value="ENSPNAG00000024298.2"/>
</dbReference>
<dbReference type="InterPro" id="IPR024849">
    <property type="entry name" value="Shootin-1"/>
</dbReference>
<dbReference type="GO" id="GO:0044295">
    <property type="term" value="C:axonal growth cone"/>
    <property type="evidence" value="ECO:0007669"/>
    <property type="project" value="TreeGrafter"/>
</dbReference>
<dbReference type="GO" id="GO:2001224">
    <property type="term" value="P:positive regulation of neuron migration"/>
    <property type="evidence" value="ECO:0007669"/>
    <property type="project" value="TreeGrafter"/>
</dbReference>